<dbReference type="PANTHER" id="PTHR45618">
    <property type="entry name" value="MITOCHONDRIAL DICARBOXYLATE CARRIER-RELATED"/>
    <property type="match status" value="1"/>
</dbReference>
<protein>
    <submittedName>
        <fullName evidence="11">Uncharacterized protein</fullName>
    </submittedName>
</protein>
<dbReference type="InterPro" id="IPR018108">
    <property type="entry name" value="MCP_transmembrane"/>
</dbReference>
<keyword evidence="6 10" id="KW-1133">Transmembrane helix</keyword>
<proteinExistence type="inferred from homology"/>
<keyword evidence="3 9" id="KW-0813">Transport</keyword>
<evidence type="ECO:0000256" key="7">
    <source>
        <dbReference type="ARBA" id="ARBA00023136"/>
    </source>
</evidence>
<dbReference type="Proteomes" id="UP001341840">
    <property type="component" value="Unassembled WGS sequence"/>
</dbReference>
<evidence type="ECO:0000313" key="12">
    <source>
        <dbReference type="Proteomes" id="UP001341840"/>
    </source>
</evidence>
<evidence type="ECO:0000256" key="2">
    <source>
        <dbReference type="ARBA" id="ARBA00006375"/>
    </source>
</evidence>
<evidence type="ECO:0000313" key="11">
    <source>
        <dbReference type="EMBL" id="MED6145180.1"/>
    </source>
</evidence>
<dbReference type="EMBL" id="JASCZI010090698">
    <property type="protein sequence ID" value="MED6145180.1"/>
    <property type="molecule type" value="Genomic_DNA"/>
</dbReference>
<dbReference type="Pfam" id="PF00153">
    <property type="entry name" value="Mito_carr"/>
    <property type="match status" value="3"/>
</dbReference>
<keyword evidence="5" id="KW-0677">Repeat</keyword>
<evidence type="ECO:0000256" key="5">
    <source>
        <dbReference type="ARBA" id="ARBA00022737"/>
    </source>
</evidence>
<feature type="repeat" description="Solcar" evidence="8">
    <location>
        <begin position="104"/>
        <end position="192"/>
    </location>
</feature>
<gene>
    <name evidence="11" type="ORF">PIB30_022639</name>
</gene>
<keyword evidence="12" id="KW-1185">Reference proteome</keyword>
<comment type="caution">
    <text evidence="11">The sequence shown here is derived from an EMBL/GenBank/DDBJ whole genome shotgun (WGS) entry which is preliminary data.</text>
</comment>
<comment type="subcellular location">
    <subcellularLocation>
        <location evidence="1">Membrane</location>
        <topology evidence="1">Multi-pass membrane protein</topology>
    </subcellularLocation>
</comment>
<sequence>MENQKTKKKIMHAVPVGICASMLTTTLLQPLDMVKVRMQLGQGSGAHIASNMLKFEGGYAAFYKGLSAALLRVPLQHFVRVGSSSILATVAIEANHRKPLSARQKAMNSVTAGMMTGAFTMPIGLAQIRMQADATFPTAHRRNYTNVFNALNRVIADEGVQALWRGLGPSFAKNFVHVTGCTFSSLLSFSYLKYSLGCGDTTSRIGADGIAAFFGCGLSLPFDYVKTQLQNMQPDAYGKYPYTGFFDCARKTFKTGGLAQFYSGFYFYYFGVASWSMMTMFFMKLLGRLDASISGKKVTVNTRWRDV</sequence>
<reference evidence="11 12" key="1">
    <citation type="journal article" date="2023" name="Plants (Basel)">
        <title>Bridging the Gap: Combining Genomics and Transcriptomics Approaches to Understand Stylosanthes scabra, an Orphan Legume from the Brazilian Caatinga.</title>
        <authorList>
            <person name="Ferreira-Neto J.R.C."/>
            <person name="da Silva M.D."/>
            <person name="Binneck E."/>
            <person name="de Melo N.F."/>
            <person name="da Silva R.H."/>
            <person name="de Melo A.L.T.M."/>
            <person name="Pandolfi V."/>
            <person name="Bustamante F.O."/>
            <person name="Brasileiro-Vidal A.C."/>
            <person name="Benko-Iseppon A.M."/>
        </authorList>
    </citation>
    <scope>NUCLEOTIDE SEQUENCE [LARGE SCALE GENOMIC DNA]</scope>
    <source>
        <tissue evidence="11">Leaves</tissue>
    </source>
</reference>
<name>A0ABU6T9H7_9FABA</name>
<dbReference type="InterPro" id="IPR050391">
    <property type="entry name" value="Mito_Metabolite_Transporter"/>
</dbReference>
<dbReference type="SUPFAM" id="SSF103506">
    <property type="entry name" value="Mitochondrial carrier"/>
    <property type="match status" value="1"/>
</dbReference>
<evidence type="ECO:0000256" key="6">
    <source>
        <dbReference type="ARBA" id="ARBA00022989"/>
    </source>
</evidence>
<keyword evidence="4 8" id="KW-0812">Transmembrane</keyword>
<dbReference type="PROSITE" id="PS50920">
    <property type="entry name" value="SOLCAR"/>
    <property type="match status" value="3"/>
</dbReference>
<keyword evidence="7 8" id="KW-0472">Membrane</keyword>
<dbReference type="InterPro" id="IPR023395">
    <property type="entry name" value="MCP_dom_sf"/>
</dbReference>
<evidence type="ECO:0000256" key="1">
    <source>
        <dbReference type="ARBA" id="ARBA00004141"/>
    </source>
</evidence>
<evidence type="ECO:0000256" key="9">
    <source>
        <dbReference type="RuleBase" id="RU000488"/>
    </source>
</evidence>
<comment type="similarity">
    <text evidence="2 9">Belongs to the mitochondrial carrier (TC 2.A.29) family.</text>
</comment>
<accession>A0ABU6T9H7</accession>
<feature type="transmembrane region" description="Helical" evidence="10">
    <location>
        <begin position="266"/>
        <end position="287"/>
    </location>
</feature>
<evidence type="ECO:0000256" key="10">
    <source>
        <dbReference type="SAM" id="Phobius"/>
    </source>
</evidence>
<feature type="repeat" description="Solcar" evidence="8">
    <location>
        <begin position="8"/>
        <end position="90"/>
    </location>
</feature>
<organism evidence="11 12">
    <name type="scientific">Stylosanthes scabra</name>
    <dbReference type="NCBI Taxonomy" id="79078"/>
    <lineage>
        <taxon>Eukaryota</taxon>
        <taxon>Viridiplantae</taxon>
        <taxon>Streptophyta</taxon>
        <taxon>Embryophyta</taxon>
        <taxon>Tracheophyta</taxon>
        <taxon>Spermatophyta</taxon>
        <taxon>Magnoliopsida</taxon>
        <taxon>eudicotyledons</taxon>
        <taxon>Gunneridae</taxon>
        <taxon>Pentapetalae</taxon>
        <taxon>rosids</taxon>
        <taxon>fabids</taxon>
        <taxon>Fabales</taxon>
        <taxon>Fabaceae</taxon>
        <taxon>Papilionoideae</taxon>
        <taxon>50 kb inversion clade</taxon>
        <taxon>dalbergioids sensu lato</taxon>
        <taxon>Dalbergieae</taxon>
        <taxon>Pterocarpus clade</taxon>
        <taxon>Stylosanthes</taxon>
    </lineage>
</organism>
<feature type="repeat" description="Solcar" evidence="8">
    <location>
        <begin position="203"/>
        <end position="289"/>
    </location>
</feature>
<evidence type="ECO:0000256" key="3">
    <source>
        <dbReference type="ARBA" id="ARBA00022448"/>
    </source>
</evidence>
<dbReference type="Gene3D" id="1.50.40.10">
    <property type="entry name" value="Mitochondrial carrier domain"/>
    <property type="match status" value="1"/>
</dbReference>
<evidence type="ECO:0000256" key="4">
    <source>
        <dbReference type="ARBA" id="ARBA00022692"/>
    </source>
</evidence>
<evidence type="ECO:0000256" key="8">
    <source>
        <dbReference type="PROSITE-ProRule" id="PRU00282"/>
    </source>
</evidence>